<dbReference type="EMBL" id="JAUSWG010000016">
    <property type="protein sequence ID" value="MDQ0557974.1"/>
    <property type="molecule type" value="Genomic_DNA"/>
</dbReference>
<organism evidence="1 2">
    <name type="scientific">Paraclostridium ghonii</name>
    <dbReference type="NCBI Taxonomy" id="29358"/>
    <lineage>
        <taxon>Bacteria</taxon>
        <taxon>Bacillati</taxon>
        <taxon>Bacillota</taxon>
        <taxon>Clostridia</taxon>
        <taxon>Peptostreptococcales</taxon>
        <taxon>Peptostreptococcaceae</taxon>
        <taxon>Paraclostridium</taxon>
    </lineage>
</organism>
<accession>A0ABU0N4Z0</accession>
<reference evidence="1 2" key="1">
    <citation type="submission" date="2023-07" db="EMBL/GenBank/DDBJ databases">
        <title>Genomic Encyclopedia of Type Strains, Phase IV (KMG-IV): sequencing the most valuable type-strain genomes for metagenomic binning, comparative biology and taxonomic classification.</title>
        <authorList>
            <person name="Goeker M."/>
        </authorList>
    </citation>
    <scope>NUCLEOTIDE SEQUENCE [LARGE SCALE GENOMIC DNA]</scope>
    <source>
        <strain evidence="1 2">DSM 15049</strain>
    </source>
</reference>
<proteinExistence type="predicted"/>
<name>A0ABU0N4Z0_9FIRM</name>
<comment type="caution">
    <text evidence="1">The sequence shown here is derived from an EMBL/GenBank/DDBJ whole genome shotgun (WGS) entry which is preliminary data.</text>
</comment>
<gene>
    <name evidence="1" type="ORF">QOZ92_003109</name>
</gene>
<keyword evidence="2" id="KW-1185">Reference proteome</keyword>
<dbReference type="Proteomes" id="UP001232584">
    <property type="component" value="Unassembled WGS sequence"/>
</dbReference>
<protein>
    <submittedName>
        <fullName evidence="1">Uncharacterized protein</fullName>
    </submittedName>
</protein>
<sequence length="46" mass="5291">MKFIKRPLTKFNEGYCFCFQQCTNLCSQFNICDQNSGCVNACTNNL</sequence>
<evidence type="ECO:0000313" key="2">
    <source>
        <dbReference type="Proteomes" id="UP001232584"/>
    </source>
</evidence>
<evidence type="ECO:0000313" key="1">
    <source>
        <dbReference type="EMBL" id="MDQ0557974.1"/>
    </source>
</evidence>